<evidence type="ECO:0000256" key="1">
    <source>
        <dbReference type="ARBA" id="ARBA00022516"/>
    </source>
</evidence>
<dbReference type="AlphaFoldDB" id="A0AAP2DP84"/>
<evidence type="ECO:0000256" key="3">
    <source>
        <dbReference type="ARBA" id="ARBA00023098"/>
    </source>
</evidence>
<evidence type="ECO:0000313" key="5">
    <source>
        <dbReference type="Proteomes" id="UP001319200"/>
    </source>
</evidence>
<dbReference type="PIRSF" id="PIRSF011489">
    <property type="entry name" value="DUF479"/>
    <property type="match status" value="1"/>
</dbReference>
<dbReference type="InterPro" id="IPR007431">
    <property type="entry name" value="ACP_PD"/>
</dbReference>
<accession>A0AAP2DP84</accession>
<dbReference type="PANTHER" id="PTHR38764">
    <property type="entry name" value="ACYL CARRIER PROTEIN PHOSPHODIESTERASE"/>
    <property type="match status" value="1"/>
</dbReference>
<keyword evidence="5" id="KW-1185">Reference proteome</keyword>
<keyword evidence="2" id="KW-0378">Hydrolase</keyword>
<dbReference type="PANTHER" id="PTHR38764:SF1">
    <property type="entry name" value="ACYL CARRIER PROTEIN PHOSPHODIESTERASE"/>
    <property type="match status" value="1"/>
</dbReference>
<protein>
    <submittedName>
        <fullName evidence="4">DUF479 domain-containing protein</fullName>
    </submittedName>
</protein>
<dbReference type="Pfam" id="PF04336">
    <property type="entry name" value="ACP_PD"/>
    <property type="match status" value="1"/>
</dbReference>
<reference evidence="4 5" key="1">
    <citation type="submission" date="2021-05" db="EMBL/GenBank/DDBJ databases">
        <title>A Polyphasic approach of four new species of the genus Ohtaekwangia: Ohtaekwangia histidinii sp. nov., Ohtaekwangia cretensis sp. nov., Ohtaekwangia indiensis sp. nov., Ohtaekwangia reichenbachii sp. nov. from diverse environment.</title>
        <authorList>
            <person name="Octaviana S."/>
        </authorList>
    </citation>
    <scope>NUCLEOTIDE SEQUENCE [LARGE SCALE GENOMIC DNA]</scope>
    <source>
        <strain evidence="4 5">PWU4</strain>
    </source>
</reference>
<proteinExistence type="predicted"/>
<name>A0AAP2DP84_9BACT</name>
<sequence>MNFLAHLYLSGENPKLMVGNFIGDFVKGRNALEKFEPEIVRGIQLHRSIDAFTDTHPVVAASKNRLRPKYRHYAGVIVDVFYDHFLASNWNLYHTEPLPSYANRAYHLVESFESILPEEVKYMLPYMVSGNWLVNYAKLEGIHRALSGMARRTSFNSKMEEAVHDLKANFDDFKKEFDTFFPELSAFCKSKIGEQ</sequence>
<dbReference type="Proteomes" id="UP001319200">
    <property type="component" value="Unassembled WGS sequence"/>
</dbReference>
<comment type="caution">
    <text evidence="4">The sequence shown here is derived from an EMBL/GenBank/DDBJ whole genome shotgun (WGS) entry which is preliminary data.</text>
</comment>
<dbReference type="GO" id="GO:0006633">
    <property type="term" value="P:fatty acid biosynthetic process"/>
    <property type="evidence" value="ECO:0007669"/>
    <property type="project" value="InterPro"/>
</dbReference>
<evidence type="ECO:0000313" key="4">
    <source>
        <dbReference type="EMBL" id="MBT1699941.1"/>
    </source>
</evidence>
<dbReference type="GO" id="GO:0008770">
    <property type="term" value="F:[acyl-carrier-protein] phosphodiesterase activity"/>
    <property type="evidence" value="ECO:0007669"/>
    <property type="project" value="InterPro"/>
</dbReference>
<evidence type="ECO:0000256" key="2">
    <source>
        <dbReference type="ARBA" id="ARBA00022801"/>
    </source>
</evidence>
<dbReference type="EMBL" id="JAHESF010000032">
    <property type="protein sequence ID" value="MBT1699941.1"/>
    <property type="molecule type" value="Genomic_DNA"/>
</dbReference>
<gene>
    <name evidence="4" type="ORF">KK083_23850</name>
</gene>
<organism evidence="4 5">
    <name type="scientific">Chryseosolibacter histidini</name>
    <dbReference type="NCBI Taxonomy" id="2782349"/>
    <lineage>
        <taxon>Bacteria</taxon>
        <taxon>Pseudomonadati</taxon>
        <taxon>Bacteroidota</taxon>
        <taxon>Cytophagia</taxon>
        <taxon>Cytophagales</taxon>
        <taxon>Chryseotaleaceae</taxon>
        <taxon>Chryseosolibacter</taxon>
    </lineage>
</organism>
<dbReference type="RefSeq" id="WP_254168207.1">
    <property type="nucleotide sequence ID" value="NZ_JAHESF010000032.1"/>
</dbReference>
<keyword evidence="3" id="KW-0443">Lipid metabolism</keyword>
<keyword evidence="1" id="KW-0444">Lipid biosynthesis</keyword>